<dbReference type="STRING" id="44933.SAMN05660971_03368"/>
<dbReference type="SUPFAM" id="SSF103473">
    <property type="entry name" value="MFS general substrate transporter"/>
    <property type="match status" value="1"/>
</dbReference>
<reference evidence="7 10" key="2">
    <citation type="submission" date="2019-07" db="EMBL/GenBank/DDBJ databases">
        <title>Whole genome shotgun sequence of Halomonas cupida NBRC 102219.</title>
        <authorList>
            <person name="Hosoyama A."/>
            <person name="Uohara A."/>
            <person name="Ohji S."/>
            <person name="Ichikawa N."/>
        </authorList>
    </citation>
    <scope>NUCLEOTIDE SEQUENCE [LARGE SCALE GENOMIC DNA]</scope>
    <source>
        <strain evidence="7 10">NBRC 102219</strain>
    </source>
</reference>
<gene>
    <name evidence="7" type="ORF">HCU01_29460</name>
    <name evidence="8" type="ORF">SAMN05660971_03368</name>
</gene>
<dbReference type="Gene3D" id="1.20.1250.20">
    <property type="entry name" value="MFS general substrate transporter like domains"/>
    <property type="match status" value="1"/>
</dbReference>
<evidence type="ECO:0000256" key="5">
    <source>
        <dbReference type="SAM" id="SignalP"/>
    </source>
</evidence>
<feature type="transmembrane region" description="Helical" evidence="4">
    <location>
        <begin position="358"/>
        <end position="379"/>
    </location>
</feature>
<dbReference type="InterPro" id="IPR020846">
    <property type="entry name" value="MFS_dom"/>
</dbReference>
<dbReference type="Pfam" id="PF07690">
    <property type="entry name" value="MFS_1"/>
    <property type="match status" value="1"/>
</dbReference>
<evidence type="ECO:0000256" key="4">
    <source>
        <dbReference type="SAM" id="Phobius"/>
    </source>
</evidence>
<dbReference type="Proteomes" id="UP000321726">
    <property type="component" value="Unassembled WGS sequence"/>
</dbReference>
<accession>A0A1M7K6A2</accession>
<dbReference type="GO" id="GO:0005886">
    <property type="term" value="C:plasma membrane"/>
    <property type="evidence" value="ECO:0007669"/>
    <property type="project" value="TreeGrafter"/>
</dbReference>
<reference evidence="8 9" key="1">
    <citation type="submission" date="2016-11" db="EMBL/GenBank/DDBJ databases">
        <authorList>
            <person name="Jaros S."/>
            <person name="Januszkiewicz K."/>
            <person name="Wedrychowicz H."/>
        </authorList>
    </citation>
    <scope>NUCLEOTIDE SEQUENCE [LARGE SCALE GENOMIC DNA]</scope>
    <source>
        <strain evidence="8 9">DSM 4740</strain>
    </source>
</reference>
<keyword evidence="5" id="KW-0732">Signal</keyword>
<dbReference type="PANTHER" id="PTHR23521">
    <property type="entry name" value="TRANSPORTER MFS SUPERFAMILY"/>
    <property type="match status" value="1"/>
</dbReference>
<dbReference type="GO" id="GO:0022857">
    <property type="term" value="F:transmembrane transporter activity"/>
    <property type="evidence" value="ECO:0007669"/>
    <property type="project" value="InterPro"/>
</dbReference>
<evidence type="ECO:0000259" key="6">
    <source>
        <dbReference type="PROSITE" id="PS50850"/>
    </source>
</evidence>
<dbReference type="PROSITE" id="PS50850">
    <property type="entry name" value="MFS"/>
    <property type="match status" value="1"/>
</dbReference>
<feature type="domain" description="Major facilitator superfamily (MFS) profile" evidence="6">
    <location>
        <begin position="1"/>
        <end position="392"/>
    </location>
</feature>
<name>A0A1M7K6A2_9GAMM</name>
<feature type="transmembrane region" description="Helical" evidence="4">
    <location>
        <begin position="168"/>
        <end position="185"/>
    </location>
</feature>
<proteinExistence type="predicted"/>
<evidence type="ECO:0000313" key="8">
    <source>
        <dbReference type="EMBL" id="SHM60829.1"/>
    </source>
</evidence>
<evidence type="ECO:0000256" key="2">
    <source>
        <dbReference type="ARBA" id="ARBA00022989"/>
    </source>
</evidence>
<feature type="transmembrane region" description="Helical" evidence="4">
    <location>
        <begin position="71"/>
        <end position="93"/>
    </location>
</feature>
<keyword evidence="1 4" id="KW-0812">Transmembrane</keyword>
<sequence>MNRPAALRLALALCMITTAVNLQAPLYDALAARDGVGAGATSVAFACYVLGVFPVLLALNGLADRVGRKPMIIAALCLALMATLLTMIFPGLISLAVARLLMGVGTAMTSAVAPGWMLELFPHQQRRRAANWVTAATSLGFGLGAAVTGIFVMQTSPLQQTELVPPSLWLYLGGGSLALILVLGLEDNSSRQRSASMLRLPVWPPGSLPFGLAIMLAWAMVGLVITLLPTVLAQHGLSGWSGFAVFGICSCGVLFQPLARQLSPQAATRLGLLILPPAYALISWGALEGVLAAILIGTVAASSACYGFIYLGGMSGALEAAGERASGASAGFFLMAYIGFSLPVVFTGMLMDRFGHSAALQIFGVVLVLGVMLVSVGLMRINQAEKSRWQAD</sequence>
<evidence type="ECO:0000256" key="1">
    <source>
        <dbReference type="ARBA" id="ARBA00022692"/>
    </source>
</evidence>
<feature type="transmembrane region" description="Helical" evidence="4">
    <location>
        <begin position="130"/>
        <end position="153"/>
    </location>
</feature>
<feature type="transmembrane region" description="Helical" evidence="4">
    <location>
        <begin position="325"/>
        <end position="346"/>
    </location>
</feature>
<dbReference type="InterPro" id="IPR036259">
    <property type="entry name" value="MFS_trans_sf"/>
</dbReference>
<dbReference type="EMBL" id="FRCA01000010">
    <property type="protein sequence ID" value="SHM60829.1"/>
    <property type="molecule type" value="Genomic_DNA"/>
</dbReference>
<dbReference type="PANTHER" id="PTHR23521:SF3">
    <property type="entry name" value="MFS TRANSPORTER"/>
    <property type="match status" value="1"/>
</dbReference>
<keyword evidence="2 4" id="KW-1133">Transmembrane helix</keyword>
<feature type="transmembrane region" description="Helical" evidence="4">
    <location>
        <begin position="37"/>
        <end position="59"/>
    </location>
</feature>
<feature type="transmembrane region" description="Helical" evidence="4">
    <location>
        <begin position="240"/>
        <end position="258"/>
    </location>
</feature>
<feature type="signal peptide" evidence="5">
    <location>
        <begin position="1"/>
        <end position="24"/>
    </location>
</feature>
<feature type="transmembrane region" description="Helical" evidence="4">
    <location>
        <begin position="270"/>
        <end position="287"/>
    </location>
</feature>
<feature type="transmembrane region" description="Helical" evidence="4">
    <location>
        <begin position="293"/>
        <end position="313"/>
    </location>
</feature>
<keyword evidence="10" id="KW-1185">Reference proteome</keyword>
<organism evidence="8 9">
    <name type="scientific">Halomonas cupida</name>
    <dbReference type="NCBI Taxonomy" id="44933"/>
    <lineage>
        <taxon>Bacteria</taxon>
        <taxon>Pseudomonadati</taxon>
        <taxon>Pseudomonadota</taxon>
        <taxon>Gammaproteobacteria</taxon>
        <taxon>Oceanospirillales</taxon>
        <taxon>Halomonadaceae</taxon>
        <taxon>Halomonas</taxon>
    </lineage>
</organism>
<feature type="transmembrane region" description="Helical" evidence="4">
    <location>
        <begin position="99"/>
        <end position="118"/>
    </location>
</feature>
<protein>
    <submittedName>
        <fullName evidence="8">Cyanate permease</fullName>
    </submittedName>
    <submittedName>
        <fullName evidence="7">MFS transporter</fullName>
    </submittedName>
</protein>
<dbReference type="Proteomes" id="UP000184123">
    <property type="component" value="Unassembled WGS sequence"/>
</dbReference>
<evidence type="ECO:0000313" key="9">
    <source>
        <dbReference type="Proteomes" id="UP000184123"/>
    </source>
</evidence>
<evidence type="ECO:0000313" key="7">
    <source>
        <dbReference type="EMBL" id="GEN24997.1"/>
    </source>
</evidence>
<feature type="chain" id="PRO_5012522983" evidence="5">
    <location>
        <begin position="25"/>
        <end position="392"/>
    </location>
</feature>
<evidence type="ECO:0000313" key="10">
    <source>
        <dbReference type="Proteomes" id="UP000321726"/>
    </source>
</evidence>
<dbReference type="InterPro" id="IPR011701">
    <property type="entry name" value="MFS"/>
</dbReference>
<dbReference type="EMBL" id="BJXU01000121">
    <property type="protein sequence ID" value="GEN24997.1"/>
    <property type="molecule type" value="Genomic_DNA"/>
</dbReference>
<feature type="transmembrane region" description="Helical" evidence="4">
    <location>
        <begin position="206"/>
        <end position="228"/>
    </location>
</feature>
<dbReference type="AlphaFoldDB" id="A0A1M7K6A2"/>
<evidence type="ECO:0000256" key="3">
    <source>
        <dbReference type="ARBA" id="ARBA00023136"/>
    </source>
</evidence>
<keyword evidence="3 4" id="KW-0472">Membrane</keyword>